<reference evidence="1 2" key="1">
    <citation type="journal article" date="2021" name="Hortic Res">
        <title>High-quality reference genome and annotation aids understanding of berry development for evergreen blueberry (Vaccinium darrowii).</title>
        <authorList>
            <person name="Yu J."/>
            <person name="Hulse-Kemp A.M."/>
            <person name="Babiker E."/>
            <person name="Staton M."/>
        </authorList>
    </citation>
    <scope>NUCLEOTIDE SEQUENCE [LARGE SCALE GENOMIC DNA]</scope>
    <source>
        <strain evidence="2">cv. NJ 8807/NJ 8810</strain>
        <tissue evidence="1">Young leaf</tissue>
    </source>
</reference>
<keyword evidence="2" id="KW-1185">Reference proteome</keyword>
<evidence type="ECO:0000313" key="2">
    <source>
        <dbReference type="Proteomes" id="UP000828048"/>
    </source>
</evidence>
<name>A0ACB7Y674_9ERIC</name>
<proteinExistence type="predicted"/>
<accession>A0ACB7Y674</accession>
<sequence>METDMEEKNLSPSDDKGSCEGDKTEKSTEPTAVPHWSMLNLFFLIGNTTVVSELGTANADVLKDLWKAYREILWQISVCCDSKVDEKRSVELESERAKQLQLHPMLLGDRVTMMGTSLWIHSLHHTVLELSLESGSLSSASKSIGTALAKVFLEAFSFLGYSTSTGVDTLLSVKCRYLGKVVSDMAALTFDNRSNCCNWFVHWIVSCSKGPRLREAFARMLQAQAKELEKKLKEQEQSESTTFQQVASLQHLYIIGFVVKHITLLVLPPLDLIFVIF</sequence>
<organism evidence="1 2">
    <name type="scientific">Vaccinium darrowii</name>
    <dbReference type="NCBI Taxonomy" id="229202"/>
    <lineage>
        <taxon>Eukaryota</taxon>
        <taxon>Viridiplantae</taxon>
        <taxon>Streptophyta</taxon>
        <taxon>Embryophyta</taxon>
        <taxon>Tracheophyta</taxon>
        <taxon>Spermatophyta</taxon>
        <taxon>Magnoliopsida</taxon>
        <taxon>eudicotyledons</taxon>
        <taxon>Gunneridae</taxon>
        <taxon>Pentapetalae</taxon>
        <taxon>asterids</taxon>
        <taxon>Ericales</taxon>
        <taxon>Ericaceae</taxon>
        <taxon>Vaccinioideae</taxon>
        <taxon>Vaccinieae</taxon>
        <taxon>Vaccinium</taxon>
    </lineage>
</organism>
<gene>
    <name evidence="1" type="ORF">Vadar_012233</name>
</gene>
<dbReference type="EMBL" id="CM037157">
    <property type="protein sequence ID" value="KAH7849048.1"/>
    <property type="molecule type" value="Genomic_DNA"/>
</dbReference>
<comment type="caution">
    <text evidence="1">The sequence shown here is derived from an EMBL/GenBank/DDBJ whole genome shotgun (WGS) entry which is preliminary data.</text>
</comment>
<evidence type="ECO:0000313" key="1">
    <source>
        <dbReference type="EMBL" id="KAH7849048.1"/>
    </source>
</evidence>
<dbReference type="Proteomes" id="UP000828048">
    <property type="component" value="Chromosome 7"/>
</dbReference>
<protein>
    <submittedName>
        <fullName evidence="1">Uncharacterized protein</fullName>
    </submittedName>
</protein>